<dbReference type="InterPro" id="IPR037143">
    <property type="entry name" value="4-PPantetheinyl_Trfase_dom_sf"/>
</dbReference>
<protein>
    <submittedName>
        <fullName evidence="9">Holo-[acyl-carrier protein] synthase</fullName>
    </submittedName>
</protein>
<evidence type="ECO:0000259" key="8">
    <source>
        <dbReference type="Pfam" id="PF01648"/>
    </source>
</evidence>
<dbReference type="InterPro" id="IPR004568">
    <property type="entry name" value="Ppantetheine-prot_Trfase_dom"/>
</dbReference>
<keyword evidence="1" id="KW-0444">Lipid biosynthesis</keyword>
<evidence type="ECO:0000313" key="10">
    <source>
        <dbReference type="Proteomes" id="UP000190328"/>
    </source>
</evidence>
<keyword evidence="2" id="KW-0808">Transferase</keyword>
<dbReference type="AlphaFoldDB" id="A0A1T4P8E5"/>
<reference evidence="9 10" key="1">
    <citation type="submission" date="2017-02" db="EMBL/GenBank/DDBJ databases">
        <authorList>
            <person name="Peterson S.W."/>
        </authorList>
    </citation>
    <scope>NUCLEOTIDE SEQUENCE [LARGE SCALE GENOMIC DNA]</scope>
    <source>
        <strain evidence="9 10">ATCC BAA-1030</strain>
    </source>
</reference>
<dbReference type="InterPro" id="IPR008278">
    <property type="entry name" value="4-PPantetheinyl_Trfase_dom"/>
</dbReference>
<feature type="domain" description="4'-phosphopantetheinyl transferase" evidence="8">
    <location>
        <begin position="2"/>
        <end position="99"/>
    </location>
</feature>
<gene>
    <name evidence="9" type="ORF">SAMN02745116_01690</name>
</gene>
<dbReference type="EMBL" id="FUXI01000019">
    <property type="protein sequence ID" value="SJZ87671.1"/>
    <property type="molecule type" value="Genomic_DNA"/>
</dbReference>
<dbReference type="NCBIfam" id="TIGR00556">
    <property type="entry name" value="pantethn_trn"/>
    <property type="match status" value="1"/>
</dbReference>
<dbReference type="InterPro" id="IPR002582">
    <property type="entry name" value="ACPS"/>
</dbReference>
<evidence type="ECO:0000256" key="7">
    <source>
        <dbReference type="ARBA" id="ARBA00023160"/>
    </source>
</evidence>
<keyword evidence="4" id="KW-0276">Fatty acid metabolism</keyword>
<dbReference type="OrthoDB" id="517356at2"/>
<evidence type="ECO:0000256" key="4">
    <source>
        <dbReference type="ARBA" id="ARBA00022832"/>
    </source>
</evidence>
<dbReference type="STRING" id="263852.SAMN02745116_01690"/>
<name>A0A1T4P8E5_9ENTE</name>
<sequence length="108" mass="12257">MEEIPRIQKILERKPQFAARILTARELEKFHSYTGRRQAEFLAGRYTAKEAFSKAFGTGIGKISFQDIEVLNDEYGVPQITKSPYTKGEQQVSITHTKHNASAVVILM</sequence>
<evidence type="ECO:0000256" key="3">
    <source>
        <dbReference type="ARBA" id="ARBA00022723"/>
    </source>
</evidence>
<keyword evidence="6" id="KW-0443">Lipid metabolism</keyword>
<evidence type="ECO:0000256" key="5">
    <source>
        <dbReference type="ARBA" id="ARBA00022842"/>
    </source>
</evidence>
<keyword evidence="10" id="KW-1185">Reference proteome</keyword>
<dbReference type="Proteomes" id="UP000190328">
    <property type="component" value="Unassembled WGS sequence"/>
</dbReference>
<keyword evidence="7" id="KW-0275">Fatty acid biosynthesis</keyword>
<dbReference type="GO" id="GO:0008897">
    <property type="term" value="F:holo-[acyl-carrier-protein] synthase activity"/>
    <property type="evidence" value="ECO:0007669"/>
    <property type="project" value="InterPro"/>
</dbReference>
<evidence type="ECO:0000256" key="1">
    <source>
        <dbReference type="ARBA" id="ARBA00022516"/>
    </source>
</evidence>
<evidence type="ECO:0000313" key="9">
    <source>
        <dbReference type="EMBL" id="SJZ87671.1"/>
    </source>
</evidence>
<dbReference type="Gene3D" id="3.90.470.20">
    <property type="entry name" value="4'-phosphopantetheinyl transferase domain"/>
    <property type="match status" value="1"/>
</dbReference>
<dbReference type="GO" id="GO:0006633">
    <property type="term" value="P:fatty acid biosynthetic process"/>
    <property type="evidence" value="ECO:0007669"/>
    <property type="project" value="UniProtKB-KW"/>
</dbReference>
<evidence type="ECO:0000256" key="2">
    <source>
        <dbReference type="ARBA" id="ARBA00022679"/>
    </source>
</evidence>
<dbReference type="SUPFAM" id="SSF56214">
    <property type="entry name" value="4'-phosphopantetheinyl transferase"/>
    <property type="match status" value="1"/>
</dbReference>
<accession>A0A1T4P8E5</accession>
<dbReference type="NCBIfam" id="TIGR00516">
    <property type="entry name" value="acpS"/>
    <property type="match status" value="1"/>
</dbReference>
<keyword evidence="3" id="KW-0479">Metal-binding</keyword>
<proteinExistence type="predicted"/>
<keyword evidence="5" id="KW-0460">Magnesium</keyword>
<organism evidence="9 10">
    <name type="scientific">Pilibacter termitis</name>
    <dbReference type="NCBI Taxonomy" id="263852"/>
    <lineage>
        <taxon>Bacteria</taxon>
        <taxon>Bacillati</taxon>
        <taxon>Bacillota</taxon>
        <taxon>Bacilli</taxon>
        <taxon>Lactobacillales</taxon>
        <taxon>Enterococcaceae</taxon>
        <taxon>Pilibacter</taxon>
    </lineage>
</organism>
<evidence type="ECO:0000256" key="6">
    <source>
        <dbReference type="ARBA" id="ARBA00023098"/>
    </source>
</evidence>
<dbReference type="Pfam" id="PF01648">
    <property type="entry name" value="ACPS"/>
    <property type="match status" value="1"/>
</dbReference>
<dbReference type="GO" id="GO:0000287">
    <property type="term" value="F:magnesium ion binding"/>
    <property type="evidence" value="ECO:0007669"/>
    <property type="project" value="InterPro"/>
</dbReference>